<dbReference type="EMBL" id="QXWK01000030">
    <property type="protein sequence ID" value="NBH62657.1"/>
    <property type="molecule type" value="Genomic_DNA"/>
</dbReference>
<organism evidence="5 6">
    <name type="scientific">Anaerotruncus colihominis</name>
    <dbReference type="NCBI Taxonomy" id="169435"/>
    <lineage>
        <taxon>Bacteria</taxon>
        <taxon>Bacillati</taxon>
        <taxon>Bacillota</taxon>
        <taxon>Clostridia</taxon>
        <taxon>Eubacteriales</taxon>
        <taxon>Oscillospiraceae</taxon>
        <taxon>Anaerotruncus</taxon>
    </lineage>
</organism>
<dbReference type="SUPFAM" id="SSF52467">
    <property type="entry name" value="DHS-like NAD/FAD-binding domain"/>
    <property type="match status" value="1"/>
</dbReference>
<dbReference type="GO" id="GO:0009055">
    <property type="term" value="F:electron transfer activity"/>
    <property type="evidence" value="ECO:0007669"/>
    <property type="project" value="InterPro"/>
</dbReference>
<evidence type="ECO:0000259" key="4">
    <source>
        <dbReference type="SMART" id="SM00893"/>
    </source>
</evidence>
<dbReference type="RefSeq" id="WP_160202950.1">
    <property type="nucleotide sequence ID" value="NZ_QXWK01000030.1"/>
</dbReference>
<dbReference type="InterPro" id="IPR001308">
    <property type="entry name" value="ETF_a/FixB"/>
</dbReference>
<dbReference type="InterPro" id="IPR033947">
    <property type="entry name" value="ETF_alpha_N"/>
</dbReference>
<dbReference type="Proteomes" id="UP000446866">
    <property type="component" value="Unassembled WGS sequence"/>
</dbReference>
<sequence>MICENEYKGILIIAEMEGDHIHRVAFELLYKGRQLAEAAGESLSCLLLTGCETDASELCLKGAEQVYVMEDACFAQPEERLFAENIVSFIRERRPATILIGATHLGRSLAPRMAAALETGLTADCTELKIADDGALEQIRPAFSDNILAHIKTMNRPQMATVRYKEFQEATLCGGAEIRIEKIQPYVKEHKGVKIEEIISTCDVDITDAEVVVAGGRGIRKEEDLQLLQELADVLGGKLGVSRALVDAGMAASSIQVGYSGNRVKPKVYIACGISGAPQHIAGMKDADLIIAVNNDPSAPIFNISDYGFVGDLYEIVPKLTEAFAAKADRKDR</sequence>
<feature type="binding site" evidence="3">
    <location>
        <position position="217"/>
    </location>
    <ligand>
        <name>FAD</name>
        <dbReference type="ChEBI" id="CHEBI:57692"/>
    </ligand>
</feature>
<name>A0A845QPM2_9FIRM</name>
<feature type="binding site" evidence="3">
    <location>
        <begin position="256"/>
        <end position="260"/>
    </location>
    <ligand>
        <name>FAD</name>
        <dbReference type="ChEBI" id="CHEBI:57692"/>
    </ligand>
</feature>
<dbReference type="Pfam" id="PF00766">
    <property type="entry name" value="ETF_alpha"/>
    <property type="match status" value="1"/>
</dbReference>
<keyword evidence="6" id="KW-1185">Reference proteome</keyword>
<keyword evidence="2" id="KW-0285">Flavoprotein</keyword>
<feature type="binding site" evidence="3">
    <location>
        <begin position="242"/>
        <end position="243"/>
    </location>
    <ligand>
        <name>FAD</name>
        <dbReference type="ChEBI" id="CHEBI:57692"/>
    </ligand>
</feature>
<dbReference type="CDD" id="cd01715">
    <property type="entry name" value="ETF_alpha"/>
    <property type="match status" value="1"/>
</dbReference>
<dbReference type="SUPFAM" id="SSF52402">
    <property type="entry name" value="Adenine nucleotide alpha hydrolases-like"/>
    <property type="match status" value="1"/>
</dbReference>
<accession>A0A845QPM2</accession>
<dbReference type="GO" id="GO:0033539">
    <property type="term" value="P:fatty acid beta-oxidation using acyl-CoA dehydrogenase"/>
    <property type="evidence" value="ECO:0007669"/>
    <property type="project" value="TreeGrafter"/>
</dbReference>
<reference evidence="5 6" key="1">
    <citation type="submission" date="2018-08" db="EMBL/GenBank/DDBJ databases">
        <title>Murine metabolic-syndrome-specific gut microbial biobank.</title>
        <authorList>
            <person name="Liu C."/>
        </authorList>
    </citation>
    <scope>NUCLEOTIDE SEQUENCE [LARGE SCALE GENOMIC DNA]</scope>
    <source>
        <strain evidence="5 6">28</strain>
    </source>
</reference>
<protein>
    <submittedName>
        <fullName evidence="5">Electron transfer flavoprotein subunit alpha/FixB family protein</fullName>
    </submittedName>
</protein>
<evidence type="ECO:0000256" key="2">
    <source>
        <dbReference type="ARBA" id="ARBA00022630"/>
    </source>
</evidence>
<dbReference type="PANTHER" id="PTHR43153">
    <property type="entry name" value="ELECTRON TRANSFER FLAVOPROTEIN ALPHA"/>
    <property type="match status" value="1"/>
</dbReference>
<comment type="cofactor">
    <cofactor evidence="3">
        <name>FAD</name>
        <dbReference type="ChEBI" id="CHEBI:57692"/>
    </cofactor>
    <text evidence="3">Binds 1 FAD per dimer.</text>
</comment>
<comment type="caution">
    <text evidence="5">The sequence shown here is derived from an EMBL/GenBank/DDBJ whole genome shotgun (WGS) entry which is preliminary data.</text>
</comment>
<dbReference type="SMART" id="SM00893">
    <property type="entry name" value="ETF"/>
    <property type="match status" value="1"/>
</dbReference>
<dbReference type="InterPro" id="IPR014731">
    <property type="entry name" value="ETF_asu_C"/>
</dbReference>
<feature type="domain" description="Electron transfer flavoprotein alpha/beta-subunit N-terminal" evidence="4">
    <location>
        <begin position="10"/>
        <end position="199"/>
    </location>
</feature>
<proteinExistence type="inferred from homology"/>
<dbReference type="AlphaFoldDB" id="A0A845QPM2"/>
<dbReference type="InterPro" id="IPR014730">
    <property type="entry name" value="ETF_a/b_N"/>
</dbReference>
<dbReference type="Gene3D" id="3.40.50.620">
    <property type="entry name" value="HUPs"/>
    <property type="match status" value="1"/>
</dbReference>
<dbReference type="GO" id="GO:0050660">
    <property type="term" value="F:flavin adenine dinucleotide binding"/>
    <property type="evidence" value="ECO:0007669"/>
    <property type="project" value="InterPro"/>
</dbReference>
<dbReference type="Pfam" id="PF01012">
    <property type="entry name" value="ETF"/>
    <property type="match status" value="1"/>
</dbReference>
<keyword evidence="3" id="KW-0274">FAD</keyword>
<evidence type="ECO:0000256" key="3">
    <source>
        <dbReference type="PIRSR" id="PIRSR000089-1"/>
    </source>
</evidence>
<evidence type="ECO:0000313" key="5">
    <source>
        <dbReference type="EMBL" id="NBH62657.1"/>
    </source>
</evidence>
<dbReference type="PIRSF" id="PIRSF000089">
    <property type="entry name" value="Electra_flavoP_a"/>
    <property type="match status" value="1"/>
</dbReference>
<comment type="similarity">
    <text evidence="1">Belongs to the ETF alpha-subunit/FixB family.</text>
</comment>
<dbReference type="Gene3D" id="3.40.50.1220">
    <property type="entry name" value="TPP-binding domain"/>
    <property type="match status" value="1"/>
</dbReference>
<dbReference type="PANTHER" id="PTHR43153:SF1">
    <property type="entry name" value="ELECTRON TRANSFER FLAVOPROTEIN SUBUNIT ALPHA, MITOCHONDRIAL"/>
    <property type="match status" value="1"/>
</dbReference>
<evidence type="ECO:0000313" key="6">
    <source>
        <dbReference type="Proteomes" id="UP000446866"/>
    </source>
</evidence>
<gene>
    <name evidence="5" type="ORF">D0435_13455</name>
</gene>
<dbReference type="InterPro" id="IPR029035">
    <property type="entry name" value="DHS-like_NAD/FAD-binding_dom"/>
</dbReference>
<feature type="binding site" evidence="3">
    <location>
        <begin position="273"/>
        <end position="280"/>
    </location>
    <ligand>
        <name>FAD</name>
        <dbReference type="ChEBI" id="CHEBI:57692"/>
    </ligand>
</feature>
<dbReference type="InterPro" id="IPR014729">
    <property type="entry name" value="Rossmann-like_a/b/a_fold"/>
</dbReference>
<evidence type="ECO:0000256" key="1">
    <source>
        <dbReference type="ARBA" id="ARBA00005817"/>
    </source>
</evidence>
<feature type="binding site" evidence="3">
    <location>
        <position position="294"/>
    </location>
    <ligand>
        <name>FAD</name>
        <dbReference type="ChEBI" id="CHEBI:57692"/>
    </ligand>
</feature>